<dbReference type="EMBL" id="CP045272">
    <property type="protein sequence ID" value="QJX77057.1"/>
    <property type="molecule type" value="Genomic_DNA"/>
</dbReference>
<dbReference type="Pfam" id="PF25735">
    <property type="entry name" value="Phage_L5_gp82"/>
    <property type="match status" value="1"/>
</dbReference>
<evidence type="ECO:0000313" key="2">
    <source>
        <dbReference type="Proteomes" id="UP000501076"/>
    </source>
</evidence>
<organism evidence="1 2">
    <name type="scientific">Priestia megaterium</name>
    <name type="common">Bacillus megaterium</name>
    <dbReference type="NCBI Taxonomy" id="1404"/>
    <lineage>
        <taxon>Bacteria</taxon>
        <taxon>Bacillati</taxon>
        <taxon>Bacillota</taxon>
        <taxon>Bacilli</taxon>
        <taxon>Bacillales</taxon>
        <taxon>Bacillaceae</taxon>
        <taxon>Priestia</taxon>
    </lineage>
</organism>
<sequence>MLHLREEQTIEIGQKIRVYRNLHKNMFSIQDATTKKVIGYGEGILLKNVKFRVQKKGQDKVRKTQQKSVHAFVVGEFAGIKTEVLDDYEYIYYNPYTTEKFVISVTHEEIDECKSCFLIHNKCYAKS</sequence>
<protein>
    <submittedName>
        <fullName evidence="1">Uncharacterized protein</fullName>
    </submittedName>
</protein>
<accession>A0A6M6DY45</accession>
<name>A0A6M6DY45_PRIMG</name>
<proteinExistence type="predicted"/>
<dbReference type="RefSeq" id="WP_095379441.1">
    <property type="nucleotide sequence ID" value="NZ_CP045272.1"/>
</dbReference>
<dbReference type="Proteomes" id="UP000501076">
    <property type="component" value="Chromosome"/>
</dbReference>
<reference evidence="1 2" key="1">
    <citation type="submission" date="2019-10" db="EMBL/GenBank/DDBJ databases">
        <title>Complete genome sequences for adaption low water activity.</title>
        <authorList>
            <person name="Zhao L."/>
            <person name="Zhong J."/>
        </authorList>
    </citation>
    <scope>NUCLEOTIDE SEQUENCE [LARGE SCALE GENOMIC DNA]</scope>
    <source>
        <strain evidence="1 2">FDU301</strain>
    </source>
</reference>
<evidence type="ECO:0000313" key="1">
    <source>
        <dbReference type="EMBL" id="QJX77057.1"/>
    </source>
</evidence>
<dbReference type="AlphaFoldDB" id="A0A6M6DY45"/>
<dbReference type="InterPro" id="IPR058002">
    <property type="entry name" value="Gp82"/>
</dbReference>
<gene>
    <name evidence="1" type="ORF">FDZ14_12915</name>
</gene>